<dbReference type="KEGG" id="bsol:FSW04_05545"/>
<proteinExistence type="predicted"/>
<dbReference type="RefSeq" id="WP_146917102.1">
    <property type="nucleotide sequence ID" value="NZ_CP042430.1"/>
</dbReference>
<gene>
    <name evidence="1" type="ORF">FSW04_05545</name>
</gene>
<protein>
    <submittedName>
        <fullName evidence="1">Uncharacterized protein</fullName>
    </submittedName>
</protein>
<dbReference type="Proteomes" id="UP000321805">
    <property type="component" value="Chromosome"/>
</dbReference>
<dbReference type="EMBL" id="CP042430">
    <property type="protein sequence ID" value="QEC47105.1"/>
    <property type="molecule type" value="Genomic_DNA"/>
</dbReference>
<accession>A0A5B8U2L4</accession>
<evidence type="ECO:0000313" key="1">
    <source>
        <dbReference type="EMBL" id="QEC47105.1"/>
    </source>
</evidence>
<dbReference type="OrthoDB" id="5240854at2"/>
<organism evidence="1 2">
    <name type="scientific">Baekduia soli</name>
    <dbReference type="NCBI Taxonomy" id="496014"/>
    <lineage>
        <taxon>Bacteria</taxon>
        <taxon>Bacillati</taxon>
        <taxon>Actinomycetota</taxon>
        <taxon>Thermoleophilia</taxon>
        <taxon>Solirubrobacterales</taxon>
        <taxon>Baekduiaceae</taxon>
        <taxon>Baekduia</taxon>
    </lineage>
</organism>
<keyword evidence="2" id="KW-1185">Reference proteome</keyword>
<name>A0A5B8U2L4_9ACTN</name>
<sequence length="179" mass="19684">MLRAPDIAAPVVGFRAWRILGDRLMSPYIPCRWEGRVLHAACYDANRVLQRGRGWLSAPHDSPHPDCQCGIYAYHRPGTQGYYGEWLWTEGVLSAWGRVEVHADGLRAEHGRIEALALPPRNDPERREAVGRVARRLGVPTVARDELEAVRARLGGGLPATLIPDGAAQAAARSVQNPS</sequence>
<evidence type="ECO:0000313" key="2">
    <source>
        <dbReference type="Proteomes" id="UP000321805"/>
    </source>
</evidence>
<dbReference type="AlphaFoldDB" id="A0A5B8U2L4"/>
<reference evidence="1 2" key="1">
    <citation type="journal article" date="2018" name="J. Microbiol.">
        <title>Baekduia soli gen. nov., sp. nov., a novel bacterium isolated from the soil of Baekdu Mountain and proposal of a novel family name, Baekduiaceae fam. nov.</title>
        <authorList>
            <person name="An D.S."/>
            <person name="Siddiqi M.Z."/>
            <person name="Kim K.H."/>
            <person name="Yu H.S."/>
            <person name="Im W.T."/>
        </authorList>
    </citation>
    <scope>NUCLEOTIDE SEQUENCE [LARGE SCALE GENOMIC DNA]</scope>
    <source>
        <strain evidence="1 2">BR7-21</strain>
    </source>
</reference>